<dbReference type="Ensembl" id="ENSMFAT00000006399.2">
    <property type="protein sequence ID" value="ENSMFAP00000032178.2"/>
    <property type="gene ID" value="ENSMFAG00000037110.2"/>
</dbReference>
<evidence type="ECO:0000313" key="2">
    <source>
        <dbReference type="Ensembl" id="ENSMFAP00000032178.2"/>
    </source>
</evidence>
<sequence length="153" mass="16107">MHRTVTCWLSLGTQGIVTAMLLRVDGWGLLHRMGPTPCAPAQGLMAPSPSPWQYCSAAGSSTFPSGGWMVDATMPWAGRAGTMRSSFSSGPPWSSTSCGTLCPLWTDTAAAGNSPACSSPPSLEATVRLTPSSQPPGMQVSAQFTKSWMKEPW</sequence>
<evidence type="ECO:0000313" key="3">
    <source>
        <dbReference type="Proteomes" id="UP000233100"/>
    </source>
</evidence>
<dbReference type="Bgee" id="ENSMFAG00000037110">
    <property type="expression patterns" value="Expressed in frontal cortex and 6 other cell types or tissues"/>
</dbReference>
<reference evidence="2 3" key="1">
    <citation type="submission" date="2013-03" db="EMBL/GenBank/DDBJ databases">
        <authorList>
            <person name="Warren W."/>
            <person name="Wilson R.K."/>
        </authorList>
    </citation>
    <scope>NUCLEOTIDE SEQUENCE</scope>
</reference>
<dbReference type="VEuPathDB" id="HostDB:ENSMFAG00000037110"/>
<dbReference type="AlphaFoldDB" id="A0A2K5W506"/>
<dbReference type="GeneTree" id="ENSGT00910000146589"/>
<reference evidence="2" key="3">
    <citation type="submission" date="2025-09" db="UniProtKB">
        <authorList>
            <consortium name="Ensembl"/>
        </authorList>
    </citation>
    <scope>IDENTIFICATION</scope>
</reference>
<feature type="compositionally biased region" description="Polar residues" evidence="1">
    <location>
        <begin position="129"/>
        <end position="146"/>
    </location>
</feature>
<protein>
    <submittedName>
        <fullName evidence="2">Uncharacterized protein</fullName>
    </submittedName>
</protein>
<evidence type="ECO:0000256" key="1">
    <source>
        <dbReference type="SAM" id="MobiDB-lite"/>
    </source>
</evidence>
<organism evidence="2 3">
    <name type="scientific">Macaca fascicularis</name>
    <name type="common">Crab-eating macaque</name>
    <name type="synonym">Cynomolgus monkey</name>
    <dbReference type="NCBI Taxonomy" id="9541"/>
    <lineage>
        <taxon>Eukaryota</taxon>
        <taxon>Metazoa</taxon>
        <taxon>Chordata</taxon>
        <taxon>Craniata</taxon>
        <taxon>Vertebrata</taxon>
        <taxon>Euteleostomi</taxon>
        <taxon>Mammalia</taxon>
        <taxon>Eutheria</taxon>
        <taxon>Euarchontoglires</taxon>
        <taxon>Primates</taxon>
        <taxon>Haplorrhini</taxon>
        <taxon>Catarrhini</taxon>
        <taxon>Cercopithecidae</taxon>
        <taxon>Cercopithecinae</taxon>
        <taxon>Macaca</taxon>
    </lineage>
</organism>
<reference evidence="2" key="2">
    <citation type="submission" date="2025-08" db="UniProtKB">
        <authorList>
            <consortium name="Ensembl"/>
        </authorList>
    </citation>
    <scope>IDENTIFICATION</scope>
</reference>
<keyword evidence="3" id="KW-1185">Reference proteome</keyword>
<feature type="region of interest" description="Disordered" evidence="1">
    <location>
        <begin position="129"/>
        <end position="153"/>
    </location>
</feature>
<proteinExistence type="predicted"/>
<name>A0A2K5W506_MACFA</name>
<accession>A0A2K5W506</accession>
<dbReference type="Proteomes" id="UP000233100">
    <property type="component" value="Chromosome 13"/>
</dbReference>